<keyword evidence="1" id="KW-1015">Disulfide bond</keyword>
<organism evidence="3 4">
    <name type="scientific">Tegillarca granosa</name>
    <name type="common">Malaysian cockle</name>
    <name type="synonym">Anadara granosa</name>
    <dbReference type="NCBI Taxonomy" id="220873"/>
    <lineage>
        <taxon>Eukaryota</taxon>
        <taxon>Metazoa</taxon>
        <taxon>Spiralia</taxon>
        <taxon>Lophotrochozoa</taxon>
        <taxon>Mollusca</taxon>
        <taxon>Bivalvia</taxon>
        <taxon>Autobranchia</taxon>
        <taxon>Pteriomorphia</taxon>
        <taxon>Arcoida</taxon>
        <taxon>Arcoidea</taxon>
        <taxon>Arcidae</taxon>
        <taxon>Tegillarca</taxon>
    </lineage>
</organism>
<dbReference type="Pfam" id="PF00089">
    <property type="entry name" value="Trypsin"/>
    <property type="match status" value="2"/>
</dbReference>
<dbReference type="InterPro" id="IPR009003">
    <property type="entry name" value="Peptidase_S1_PA"/>
</dbReference>
<dbReference type="PANTHER" id="PTHR24252">
    <property type="entry name" value="ACROSIN-RELATED"/>
    <property type="match status" value="1"/>
</dbReference>
<dbReference type="InterPro" id="IPR001254">
    <property type="entry name" value="Trypsin_dom"/>
</dbReference>
<dbReference type="InterPro" id="IPR018114">
    <property type="entry name" value="TRYPSIN_HIS"/>
</dbReference>
<evidence type="ECO:0000256" key="1">
    <source>
        <dbReference type="ARBA" id="ARBA00023157"/>
    </source>
</evidence>
<accession>A0ABQ9F196</accession>
<feature type="domain" description="Peptidase S1" evidence="2">
    <location>
        <begin position="13"/>
        <end position="166"/>
    </location>
</feature>
<dbReference type="PROSITE" id="PS50240">
    <property type="entry name" value="TRYPSIN_DOM"/>
    <property type="match status" value="1"/>
</dbReference>
<proteinExistence type="predicted"/>
<evidence type="ECO:0000313" key="3">
    <source>
        <dbReference type="EMBL" id="KAJ8311167.1"/>
    </source>
</evidence>
<dbReference type="PANTHER" id="PTHR24252:SF7">
    <property type="entry name" value="HYALIN"/>
    <property type="match status" value="1"/>
</dbReference>
<gene>
    <name evidence="3" type="ORF">KUTeg_011280</name>
</gene>
<evidence type="ECO:0000313" key="4">
    <source>
        <dbReference type="Proteomes" id="UP001217089"/>
    </source>
</evidence>
<protein>
    <recommendedName>
        <fullName evidence="2">Peptidase S1 domain-containing protein</fullName>
    </recommendedName>
</protein>
<keyword evidence="4" id="KW-1185">Reference proteome</keyword>
<evidence type="ECO:0000259" key="2">
    <source>
        <dbReference type="PROSITE" id="PS50240"/>
    </source>
</evidence>
<dbReference type="InterPro" id="IPR043504">
    <property type="entry name" value="Peptidase_S1_PA_chymotrypsin"/>
</dbReference>
<dbReference type="SUPFAM" id="SSF50494">
    <property type="entry name" value="Trypsin-like serine proteases"/>
    <property type="match status" value="1"/>
</dbReference>
<reference evidence="3 4" key="1">
    <citation type="submission" date="2022-12" db="EMBL/GenBank/DDBJ databases">
        <title>Chromosome-level genome of Tegillarca granosa.</title>
        <authorList>
            <person name="Kim J."/>
        </authorList>
    </citation>
    <scope>NUCLEOTIDE SEQUENCE [LARGE SCALE GENOMIC DNA]</scope>
    <source>
        <strain evidence="3">Teg-2019</strain>
        <tissue evidence="3">Adductor muscle</tissue>
    </source>
</reference>
<dbReference type="Proteomes" id="UP001217089">
    <property type="component" value="Unassembled WGS sequence"/>
</dbReference>
<dbReference type="EMBL" id="JARBDR010000550">
    <property type="protein sequence ID" value="KAJ8311167.1"/>
    <property type="molecule type" value="Genomic_DNA"/>
</dbReference>
<comment type="caution">
    <text evidence="3">The sequence shown here is derived from an EMBL/GenBank/DDBJ whole genome shotgun (WGS) entry which is preliminary data.</text>
</comment>
<dbReference type="PROSITE" id="PS00134">
    <property type="entry name" value="TRYPSIN_HIS"/>
    <property type="match status" value="1"/>
</dbReference>
<sequence>MSPVSHSGVSPNVIGGSPAAAGRWPWQASLQLYVPFLGGWYHICGAVLIRGDVALTAAHCIDVLINYYDYRINIGTNDISAGDGQNIDIAQGIMGDSGGPFVCKSRSNGHTHGKGHASYENTHGNGHYTWKLLGVTSWGARGCPTYMPSVYTRVSYFYDWVVQTMNS</sequence>
<dbReference type="SMART" id="SM00020">
    <property type="entry name" value="Tryp_SPc"/>
    <property type="match status" value="1"/>
</dbReference>
<dbReference type="Gene3D" id="2.40.10.10">
    <property type="entry name" value="Trypsin-like serine proteases"/>
    <property type="match status" value="2"/>
</dbReference>
<name>A0ABQ9F196_TEGGR</name>